<evidence type="ECO:0000313" key="3">
    <source>
        <dbReference type="Proteomes" id="UP000253975"/>
    </source>
</evidence>
<feature type="transmembrane region" description="Helical" evidence="1">
    <location>
        <begin position="190"/>
        <end position="209"/>
    </location>
</feature>
<feature type="transmembrane region" description="Helical" evidence="1">
    <location>
        <begin position="270"/>
        <end position="290"/>
    </location>
</feature>
<dbReference type="AlphaFoldDB" id="A0A369LNI4"/>
<keyword evidence="1" id="KW-1133">Transmembrane helix</keyword>
<feature type="transmembrane region" description="Helical" evidence="1">
    <location>
        <begin position="126"/>
        <end position="150"/>
    </location>
</feature>
<comment type="caution">
    <text evidence="2">The sequence shown here is derived from an EMBL/GenBank/DDBJ whole genome shotgun (WGS) entry which is preliminary data.</text>
</comment>
<protein>
    <recommendedName>
        <fullName evidence="4">ABC transporter permease</fullName>
    </recommendedName>
</protein>
<evidence type="ECO:0000256" key="1">
    <source>
        <dbReference type="SAM" id="Phobius"/>
    </source>
</evidence>
<dbReference type="Proteomes" id="UP000253975">
    <property type="component" value="Unassembled WGS sequence"/>
</dbReference>
<organism evidence="2 3">
    <name type="scientific">Slackia isoflavoniconvertens</name>
    <dbReference type="NCBI Taxonomy" id="572010"/>
    <lineage>
        <taxon>Bacteria</taxon>
        <taxon>Bacillati</taxon>
        <taxon>Actinomycetota</taxon>
        <taxon>Coriobacteriia</taxon>
        <taxon>Eggerthellales</taxon>
        <taxon>Eggerthellaceae</taxon>
        <taxon>Slackia</taxon>
    </lineage>
</organism>
<reference evidence="2 3" key="1">
    <citation type="journal article" date="2018" name="Elife">
        <title>Discovery and characterization of a prevalent human gut bacterial enzyme sufficient for the inactivation of a family of plant toxins.</title>
        <authorList>
            <person name="Koppel N."/>
            <person name="Bisanz J.E."/>
            <person name="Pandelia M.E."/>
            <person name="Turnbaugh P.J."/>
            <person name="Balskus E.P."/>
        </authorList>
    </citation>
    <scope>NUCLEOTIDE SEQUENCE [LARGE SCALE GENOMIC DNA]</scope>
    <source>
        <strain evidence="2 3">OB21 GAM31</strain>
    </source>
</reference>
<evidence type="ECO:0008006" key="4">
    <source>
        <dbReference type="Google" id="ProtNLM"/>
    </source>
</evidence>
<feature type="transmembrane region" description="Helical" evidence="1">
    <location>
        <begin position="229"/>
        <end position="249"/>
    </location>
</feature>
<accession>A0A369LNI4</accession>
<evidence type="ECO:0000313" key="2">
    <source>
        <dbReference type="EMBL" id="RDB60227.1"/>
    </source>
</evidence>
<feature type="transmembrane region" description="Helical" evidence="1">
    <location>
        <begin position="162"/>
        <end position="181"/>
    </location>
</feature>
<sequence length="337" mass="37478">MTKKNHANKHGMQTLSVPCPTAVRLPPFSSRFPARNTRNPCAFRAKPRHFPRKPPQFPLKAHAVLPLPSVDSHRNAPRTLAFASSNSATEPAFSAHQRNARDNKPMQLSTTAIPAHEKGAREPLTLYYLVFVFTVCSILGLILETIVSYFVDGRWESRVGFIWGPFSPIYGVGGVLITLALHRFENASPLVIYAVSAVFGATFEYFAAWFWESAFGIVAWSYIDQPFNIGGKTCLGIALVWGLAGLAWVKLAAPVLKEASKAVPRAWREPLAWALLIFFLVDAATTMLALDCWMYRLNGLEPESALQQFFAQHYGDDAMQAKFETMSIYPQLATLRG</sequence>
<dbReference type="EMBL" id="PPTO01000003">
    <property type="protein sequence ID" value="RDB60227.1"/>
    <property type="molecule type" value="Genomic_DNA"/>
</dbReference>
<name>A0A369LNI4_9ACTN</name>
<keyword evidence="1" id="KW-0472">Membrane</keyword>
<dbReference type="InterPro" id="IPR010540">
    <property type="entry name" value="CmpB_TMEM229"/>
</dbReference>
<gene>
    <name evidence="2" type="ORF">C1881_02465</name>
</gene>
<keyword evidence="1" id="KW-0812">Transmembrane</keyword>
<dbReference type="Pfam" id="PF06541">
    <property type="entry name" value="ABC_trans_CmpB"/>
    <property type="match status" value="1"/>
</dbReference>
<proteinExistence type="predicted"/>